<keyword evidence="5 10" id="KW-0479">Metal-binding</keyword>
<dbReference type="RefSeq" id="WP_178618998.1">
    <property type="nucleotide sequence ID" value="NZ_JACRSS010000001.1"/>
</dbReference>
<feature type="binding site" evidence="10">
    <location>
        <position position="261"/>
    </location>
    <ligand>
        <name>ATP</name>
        <dbReference type="ChEBI" id="CHEBI:30616"/>
        <note>ligand shared between two neighboring subunits</note>
    </ligand>
</feature>
<dbReference type="Pfam" id="PF00438">
    <property type="entry name" value="S-AdoMet_synt_N"/>
    <property type="match status" value="1"/>
</dbReference>
<keyword evidence="8 10" id="KW-0460">Magnesium</keyword>
<evidence type="ECO:0000259" key="15">
    <source>
        <dbReference type="Pfam" id="PF02773"/>
    </source>
</evidence>
<dbReference type="CDD" id="cd18079">
    <property type="entry name" value="S-AdoMet_synt"/>
    <property type="match status" value="1"/>
</dbReference>
<keyword evidence="9 10" id="KW-0630">Potassium</keyword>
<dbReference type="InterPro" id="IPR022628">
    <property type="entry name" value="S-AdoMet_synt_N"/>
</dbReference>
<comment type="function">
    <text evidence="10">Catalyzes the formation of S-adenosylmethionine (AdoMet) from methionine and ATP. The overall synthetic reaction is composed of two sequential steps, AdoMet formation and the subsequent tripolyphosphate hydrolysis which occurs prior to release of AdoMet from the enzyme.</text>
</comment>
<sequence length="383" mass="42130">MKRQFSSEAVTCGHPDKVCDQVADAILDAILAKDPEAHVACEVTAKTDSLCIFGEISTTAQVDMERIARQVIREIGYTEPGHGFDADTCRIQVEVHEQSPDIAQGIRHADAMDNGAGDQGMMFGFACTETPDRMPLPIELANRMARRLEDVRRTGLLPYLLPDGKTQITVEYEDGVPRRIVTAVLSAQHTEEVPLEQLREDILHKVMIPSLPAELLDENTVFFANPAGRFVVGGPAGDSGLTGRKIIADTYGGYARHGGGAFSGKDPSKVDRSGAYLARYIAKNVVAAGWAEKCEVQLGYAIGLAEPVNVFVETFGTQHIAPERIWERILRDIDMRPAAIAKRLGLQAPIYRRTACYGHFGENTRDLPWEKTDLARQWAQEEG</sequence>
<feature type="binding site" description="in other chain" evidence="10">
    <location>
        <position position="55"/>
    </location>
    <ligand>
        <name>L-methionine</name>
        <dbReference type="ChEBI" id="CHEBI:57844"/>
        <note>ligand shared between two neighboring subunits</note>
    </ligand>
</feature>
<evidence type="ECO:0000256" key="2">
    <source>
        <dbReference type="ARBA" id="ARBA00009685"/>
    </source>
</evidence>
<evidence type="ECO:0000256" key="3">
    <source>
        <dbReference type="ARBA" id="ARBA00022563"/>
    </source>
</evidence>
<dbReference type="Pfam" id="PF02773">
    <property type="entry name" value="S-AdoMet_synt_C"/>
    <property type="match status" value="1"/>
</dbReference>
<evidence type="ECO:0000256" key="5">
    <source>
        <dbReference type="ARBA" id="ARBA00022723"/>
    </source>
</evidence>
<dbReference type="EMBL" id="JACRSS010000001">
    <property type="protein sequence ID" value="MBC8537981.1"/>
    <property type="molecule type" value="Genomic_DNA"/>
</dbReference>
<dbReference type="InterPro" id="IPR022629">
    <property type="entry name" value="S-AdoMet_synt_central"/>
</dbReference>
<feature type="binding site" evidence="10">
    <location>
        <position position="238"/>
    </location>
    <ligand>
        <name>ATP</name>
        <dbReference type="ChEBI" id="CHEBI:30616"/>
        <note>ligand shared between two neighboring subunits</note>
    </ligand>
</feature>
<gene>
    <name evidence="10" type="primary">metK</name>
    <name evidence="16" type="ORF">H8693_03395</name>
</gene>
<evidence type="ECO:0000256" key="11">
    <source>
        <dbReference type="RuleBase" id="RU000542"/>
    </source>
</evidence>
<evidence type="ECO:0000256" key="10">
    <source>
        <dbReference type="HAMAP-Rule" id="MF_00086"/>
    </source>
</evidence>
<keyword evidence="3 10" id="KW-0554">One-carbon metabolism</keyword>
<comment type="cofactor">
    <cofactor evidence="10">
        <name>K(+)</name>
        <dbReference type="ChEBI" id="CHEBI:29103"/>
    </cofactor>
    <text evidence="10">Binds 1 potassium ion per subunit.</text>
</comment>
<dbReference type="SUPFAM" id="SSF55973">
    <property type="entry name" value="S-adenosylmethionine synthetase"/>
    <property type="match status" value="3"/>
</dbReference>
<comment type="cofactor">
    <cofactor evidence="10">
        <name>Mg(2+)</name>
        <dbReference type="ChEBI" id="CHEBI:18420"/>
    </cofactor>
    <text evidence="10">Binds 2 divalent ions per subunit.</text>
</comment>
<comment type="catalytic activity">
    <reaction evidence="10">
        <text>L-methionine + ATP + H2O = S-adenosyl-L-methionine + phosphate + diphosphate</text>
        <dbReference type="Rhea" id="RHEA:21080"/>
        <dbReference type="ChEBI" id="CHEBI:15377"/>
        <dbReference type="ChEBI" id="CHEBI:30616"/>
        <dbReference type="ChEBI" id="CHEBI:33019"/>
        <dbReference type="ChEBI" id="CHEBI:43474"/>
        <dbReference type="ChEBI" id="CHEBI:57844"/>
        <dbReference type="ChEBI" id="CHEBI:59789"/>
        <dbReference type="EC" id="2.5.1.6"/>
    </reaction>
</comment>
<dbReference type="InterPro" id="IPR022636">
    <property type="entry name" value="S-AdoMet_synthetase_sfam"/>
</dbReference>
<protein>
    <recommendedName>
        <fullName evidence="10">S-adenosylmethionine synthase</fullName>
        <shortName evidence="10">AdoMet synthase</shortName>
        <ecNumber evidence="10">2.5.1.6</ecNumber>
    </recommendedName>
    <alternativeName>
        <fullName evidence="10">MAT</fullName>
    </alternativeName>
    <alternativeName>
        <fullName evidence="10">Methionine adenosyltransferase</fullName>
    </alternativeName>
</protein>
<feature type="region of interest" description="Flexible loop" evidence="10">
    <location>
        <begin position="98"/>
        <end position="108"/>
    </location>
</feature>
<feature type="binding site" description="in other chain" evidence="10">
    <location>
        <position position="269"/>
    </location>
    <ligand>
        <name>L-methionine</name>
        <dbReference type="ChEBI" id="CHEBI:57844"/>
        <note>ligand shared between two neighboring subunits</note>
    </ligand>
</feature>
<name>A0A926HWR8_9FIRM</name>
<dbReference type="PROSITE" id="PS00376">
    <property type="entry name" value="ADOMET_SYNTHASE_1"/>
    <property type="match status" value="1"/>
</dbReference>
<comment type="subunit">
    <text evidence="10">Homotetramer; dimer of dimers.</text>
</comment>
<dbReference type="PIRSF" id="PIRSF000497">
    <property type="entry name" value="MAT"/>
    <property type="match status" value="1"/>
</dbReference>
<comment type="pathway">
    <text evidence="1 10">Amino-acid biosynthesis; S-adenosyl-L-methionine biosynthesis; S-adenosyl-L-methionine from L-methionine: step 1/1.</text>
</comment>
<dbReference type="Gene3D" id="3.30.300.10">
    <property type="match status" value="3"/>
</dbReference>
<keyword evidence="4 10" id="KW-0808">Transferase</keyword>
<evidence type="ECO:0000256" key="6">
    <source>
        <dbReference type="ARBA" id="ARBA00022741"/>
    </source>
</evidence>
<dbReference type="NCBIfam" id="TIGR01034">
    <property type="entry name" value="metK"/>
    <property type="match status" value="1"/>
</dbReference>
<feature type="binding site" description="in other chain" evidence="10">
    <location>
        <begin position="229"/>
        <end position="230"/>
    </location>
    <ligand>
        <name>ATP</name>
        <dbReference type="ChEBI" id="CHEBI:30616"/>
        <note>ligand shared between two neighboring subunits</note>
    </ligand>
</feature>
<comment type="caution">
    <text evidence="16">The sequence shown here is derived from an EMBL/GenBank/DDBJ whole genome shotgun (WGS) entry which is preliminary data.</text>
</comment>
<evidence type="ECO:0000256" key="12">
    <source>
        <dbReference type="RuleBase" id="RU004462"/>
    </source>
</evidence>
<dbReference type="PANTHER" id="PTHR11964">
    <property type="entry name" value="S-ADENOSYLMETHIONINE SYNTHETASE"/>
    <property type="match status" value="1"/>
</dbReference>
<dbReference type="GO" id="GO:0006556">
    <property type="term" value="P:S-adenosylmethionine biosynthetic process"/>
    <property type="evidence" value="ECO:0007669"/>
    <property type="project" value="UniProtKB-UniRule"/>
</dbReference>
<dbReference type="GO" id="GO:0006730">
    <property type="term" value="P:one-carbon metabolic process"/>
    <property type="evidence" value="ECO:0007669"/>
    <property type="project" value="UniProtKB-KW"/>
</dbReference>
<dbReference type="AlphaFoldDB" id="A0A926HWR8"/>
<dbReference type="EC" id="2.5.1.6" evidence="10"/>
<feature type="domain" description="S-adenosylmethionine synthetase central" evidence="14">
    <location>
        <begin position="114"/>
        <end position="230"/>
    </location>
</feature>
<proteinExistence type="inferred from homology"/>
<dbReference type="GO" id="GO:0004478">
    <property type="term" value="F:methionine adenosyltransferase activity"/>
    <property type="evidence" value="ECO:0007669"/>
    <property type="project" value="UniProtKB-UniRule"/>
</dbReference>
<feature type="binding site" description="in other chain" evidence="10">
    <location>
        <begin position="163"/>
        <end position="165"/>
    </location>
    <ligand>
        <name>ATP</name>
        <dbReference type="ChEBI" id="CHEBI:30616"/>
        <note>ligand shared between two neighboring subunits</note>
    </ligand>
</feature>
<feature type="binding site" description="in other chain" evidence="10">
    <location>
        <position position="98"/>
    </location>
    <ligand>
        <name>L-methionine</name>
        <dbReference type="ChEBI" id="CHEBI:57844"/>
        <note>ligand shared between two neighboring subunits</note>
    </ligand>
</feature>
<feature type="binding site" evidence="10">
    <location>
        <position position="16"/>
    </location>
    <ligand>
        <name>Mg(2+)</name>
        <dbReference type="ChEBI" id="CHEBI:18420"/>
    </ligand>
</feature>
<dbReference type="GO" id="GO:0005737">
    <property type="term" value="C:cytoplasm"/>
    <property type="evidence" value="ECO:0007669"/>
    <property type="project" value="UniProtKB-SubCell"/>
</dbReference>
<feature type="binding site" description="in other chain" evidence="10">
    <location>
        <begin position="244"/>
        <end position="245"/>
    </location>
    <ligand>
        <name>ATP</name>
        <dbReference type="ChEBI" id="CHEBI:30616"/>
        <note>ligand shared between two neighboring subunits</note>
    </ligand>
</feature>
<feature type="binding site" evidence="10">
    <location>
        <position position="238"/>
    </location>
    <ligand>
        <name>L-methionine</name>
        <dbReference type="ChEBI" id="CHEBI:57844"/>
        <note>ligand shared between two neighboring subunits</note>
    </ligand>
</feature>
<feature type="domain" description="S-adenosylmethionine synthetase C-terminal" evidence="15">
    <location>
        <begin position="232"/>
        <end position="371"/>
    </location>
</feature>
<dbReference type="GO" id="GO:0005524">
    <property type="term" value="F:ATP binding"/>
    <property type="evidence" value="ECO:0007669"/>
    <property type="project" value="UniProtKB-UniRule"/>
</dbReference>
<evidence type="ECO:0000256" key="7">
    <source>
        <dbReference type="ARBA" id="ARBA00022840"/>
    </source>
</evidence>
<accession>A0A926HWR8</accession>
<dbReference type="FunFam" id="3.30.300.10:FF:000003">
    <property type="entry name" value="S-adenosylmethionine synthase"/>
    <property type="match status" value="1"/>
</dbReference>
<comment type="similarity">
    <text evidence="2 10 12">Belongs to the AdoMet synthase family.</text>
</comment>
<evidence type="ECO:0000313" key="17">
    <source>
        <dbReference type="Proteomes" id="UP000617951"/>
    </source>
</evidence>
<feature type="binding site" description="in other chain" evidence="10">
    <location>
        <position position="14"/>
    </location>
    <ligand>
        <name>ATP</name>
        <dbReference type="ChEBI" id="CHEBI:30616"/>
        <note>ligand shared between two neighboring subunits</note>
    </ligand>
</feature>
<keyword evidence="6 10" id="KW-0547">Nucleotide-binding</keyword>
<dbReference type="PROSITE" id="PS00377">
    <property type="entry name" value="ADOMET_SYNTHASE_2"/>
    <property type="match status" value="1"/>
</dbReference>
<keyword evidence="17" id="KW-1185">Reference proteome</keyword>
<evidence type="ECO:0000259" key="14">
    <source>
        <dbReference type="Pfam" id="PF02772"/>
    </source>
</evidence>
<dbReference type="Pfam" id="PF02772">
    <property type="entry name" value="S-AdoMet_synt_M"/>
    <property type="match status" value="1"/>
</dbReference>
<feature type="domain" description="S-adenosylmethionine synthetase N-terminal" evidence="13">
    <location>
        <begin position="4"/>
        <end position="100"/>
    </location>
</feature>
<keyword evidence="7 10" id="KW-0067">ATP-binding</keyword>
<dbReference type="InterPro" id="IPR002133">
    <property type="entry name" value="S-AdoMet_synthetase"/>
</dbReference>
<feature type="binding site" evidence="10">
    <location>
        <position position="265"/>
    </location>
    <ligand>
        <name>ATP</name>
        <dbReference type="ChEBI" id="CHEBI:30616"/>
        <note>ligand shared between two neighboring subunits</note>
    </ligand>
</feature>
<evidence type="ECO:0000256" key="4">
    <source>
        <dbReference type="ARBA" id="ARBA00022679"/>
    </source>
</evidence>
<comment type="subcellular location">
    <subcellularLocation>
        <location evidence="10 11">Cytoplasm</location>
    </subcellularLocation>
</comment>
<evidence type="ECO:0000313" key="16">
    <source>
        <dbReference type="EMBL" id="MBC8537981.1"/>
    </source>
</evidence>
<evidence type="ECO:0000256" key="9">
    <source>
        <dbReference type="ARBA" id="ARBA00022958"/>
    </source>
</evidence>
<dbReference type="Proteomes" id="UP000617951">
    <property type="component" value="Unassembled WGS sequence"/>
</dbReference>
<dbReference type="InterPro" id="IPR022630">
    <property type="entry name" value="S-AdoMet_synt_C"/>
</dbReference>
<evidence type="ECO:0000256" key="8">
    <source>
        <dbReference type="ARBA" id="ARBA00022842"/>
    </source>
</evidence>
<evidence type="ECO:0000256" key="1">
    <source>
        <dbReference type="ARBA" id="ARBA00005224"/>
    </source>
</evidence>
<evidence type="ECO:0000259" key="13">
    <source>
        <dbReference type="Pfam" id="PF00438"/>
    </source>
</evidence>
<organism evidence="16 17">
    <name type="scientific">Guopingia tenuis</name>
    <dbReference type="NCBI Taxonomy" id="2763656"/>
    <lineage>
        <taxon>Bacteria</taxon>
        <taxon>Bacillati</taxon>
        <taxon>Bacillota</taxon>
        <taxon>Clostridia</taxon>
        <taxon>Christensenellales</taxon>
        <taxon>Christensenellaceae</taxon>
        <taxon>Guopingia</taxon>
    </lineage>
</organism>
<feature type="binding site" evidence="10">
    <location>
        <position position="42"/>
    </location>
    <ligand>
        <name>K(+)</name>
        <dbReference type="ChEBI" id="CHEBI:29103"/>
    </ligand>
</feature>
<dbReference type="GO" id="GO:0000287">
    <property type="term" value="F:magnesium ion binding"/>
    <property type="evidence" value="ECO:0007669"/>
    <property type="project" value="UniProtKB-UniRule"/>
</dbReference>
<dbReference type="HAMAP" id="MF_00086">
    <property type="entry name" value="S_AdoMet_synth1"/>
    <property type="match status" value="1"/>
</dbReference>
<keyword evidence="10" id="KW-0963">Cytoplasm</keyword>
<dbReference type="InterPro" id="IPR022631">
    <property type="entry name" value="ADOMET_SYNTHASE_CS"/>
</dbReference>
<reference evidence="16" key="1">
    <citation type="submission" date="2020-08" db="EMBL/GenBank/DDBJ databases">
        <title>Genome public.</title>
        <authorList>
            <person name="Liu C."/>
            <person name="Sun Q."/>
        </authorList>
    </citation>
    <scope>NUCLEOTIDE SEQUENCE</scope>
    <source>
        <strain evidence="16">NSJ-63</strain>
    </source>
</reference>